<feature type="compositionally biased region" description="Basic residues" evidence="1">
    <location>
        <begin position="25"/>
        <end position="36"/>
    </location>
</feature>
<proteinExistence type="predicted"/>
<name>A0AAV4ZGG9_9HYPH</name>
<evidence type="ECO:0000256" key="1">
    <source>
        <dbReference type="SAM" id="MobiDB-lite"/>
    </source>
</evidence>
<comment type="caution">
    <text evidence="2">The sequence shown here is derived from an EMBL/GenBank/DDBJ whole genome shotgun (WGS) entry which is preliminary data.</text>
</comment>
<dbReference type="EMBL" id="BPQO01000003">
    <property type="protein sequence ID" value="GJD87472.1"/>
    <property type="molecule type" value="Genomic_DNA"/>
</dbReference>
<sequence length="123" mass="13108">MWPSHSESYFRKRPARMRSTGYRPVRSRKIPMSHPRRPAAALVALALAAPASALAALGAIKGQDVMGDRSRCANDAPDPGGNSTAMNRDRPVPNAGSSDDSGSDPHQVPDVPRGRRTAAPQRA</sequence>
<evidence type="ECO:0000313" key="3">
    <source>
        <dbReference type="Proteomes" id="UP001055247"/>
    </source>
</evidence>
<feature type="region of interest" description="Disordered" evidence="1">
    <location>
        <begin position="1"/>
        <end position="36"/>
    </location>
</feature>
<dbReference type="AlphaFoldDB" id="A0AAV4ZGG9"/>
<evidence type="ECO:0000313" key="2">
    <source>
        <dbReference type="EMBL" id="GJD87472.1"/>
    </source>
</evidence>
<reference evidence="2" key="2">
    <citation type="submission" date="2021-08" db="EMBL/GenBank/DDBJ databases">
        <authorList>
            <person name="Tani A."/>
            <person name="Ola A."/>
            <person name="Ogura Y."/>
            <person name="Katsura K."/>
            <person name="Hayashi T."/>
        </authorList>
    </citation>
    <scope>NUCLEOTIDE SEQUENCE</scope>
    <source>
        <strain evidence="2">DSM 16372</strain>
    </source>
</reference>
<keyword evidence="3" id="KW-1185">Reference proteome</keyword>
<dbReference type="Proteomes" id="UP001055247">
    <property type="component" value="Unassembled WGS sequence"/>
</dbReference>
<protein>
    <submittedName>
        <fullName evidence="2">Uncharacterized protein</fullName>
    </submittedName>
</protein>
<reference evidence="2" key="1">
    <citation type="journal article" date="2016" name="Front. Microbiol.">
        <title>Genome Sequence of the Piezophilic, Mesophilic Sulfate-Reducing Bacterium Desulfovibrio indicus J2T.</title>
        <authorList>
            <person name="Cao J."/>
            <person name="Maignien L."/>
            <person name="Shao Z."/>
            <person name="Alain K."/>
            <person name="Jebbar M."/>
        </authorList>
    </citation>
    <scope>NUCLEOTIDE SEQUENCE</scope>
    <source>
        <strain evidence="2">DSM 16372</strain>
    </source>
</reference>
<feature type="region of interest" description="Disordered" evidence="1">
    <location>
        <begin position="64"/>
        <end position="123"/>
    </location>
</feature>
<gene>
    <name evidence="2" type="ORF">BHAOGJBA_0975</name>
</gene>
<organism evidence="2 3">
    <name type="scientific">Methylobacterium hispanicum</name>
    <dbReference type="NCBI Taxonomy" id="270350"/>
    <lineage>
        <taxon>Bacteria</taxon>
        <taxon>Pseudomonadati</taxon>
        <taxon>Pseudomonadota</taxon>
        <taxon>Alphaproteobacteria</taxon>
        <taxon>Hyphomicrobiales</taxon>
        <taxon>Methylobacteriaceae</taxon>
        <taxon>Methylobacterium</taxon>
    </lineage>
</organism>
<accession>A0AAV4ZGG9</accession>